<dbReference type="Gene3D" id="3.30.70.270">
    <property type="match status" value="1"/>
</dbReference>
<dbReference type="InterPro" id="IPR043128">
    <property type="entry name" value="Rev_trsase/Diguanyl_cyclase"/>
</dbReference>
<accession>A0ABM1FQJ6</accession>
<dbReference type="RefSeq" id="XP_015060228.1">
    <property type="nucleotide sequence ID" value="XM_015204742.1"/>
</dbReference>
<dbReference type="SUPFAM" id="SSF56672">
    <property type="entry name" value="DNA/RNA polymerases"/>
    <property type="match status" value="1"/>
</dbReference>
<dbReference type="InterPro" id="IPR041577">
    <property type="entry name" value="RT_RNaseH_2"/>
</dbReference>
<evidence type="ECO:0000313" key="2">
    <source>
        <dbReference type="Proteomes" id="UP000694930"/>
    </source>
</evidence>
<protein>
    <submittedName>
        <fullName evidence="3">Uncharacterized protein LOC107006106</fullName>
    </submittedName>
</protein>
<dbReference type="Pfam" id="PF17919">
    <property type="entry name" value="RT_RNaseH_2"/>
    <property type="match status" value="1"/>
</dbReference>
<reference evidence="2" key="1">
    <citation type="journal article" date="2014" name="Nat. Genet.">
        <title>The genome of the stress-tolerant wild tomato species Solanum pennellii.</title>
        <authorList>
            <person name="Bolger A."/>
            <person name="Scossa F."/>
            <person name="Bolger M.E."/>
            <person name="Lanz C."/>
            <person name="Maumus F."/>
            <person name="Tohge T."/>
            <person name="Quesneville H."/>
            <person name="Alseekh S."/>
            <person name="Sorensen I."/>
            <person name="Lichtenstein G."/>
            <person name="Fich E.A."/>
            <person name="Conte M."/>
            <person name="Keller H."/>
            <person name="Schneeberger K."/>
            <person name="Schwacke R."/>
            <person name="Ofner I."/>
            <person name="Vrebalov J."/>
            <person name="Xu Y."/>
            <person name="Osorio S."/>
            <person name="Aflitos S.A."/>
            <person name="Schijlen E."/>
            <person name="Jimenez-Gomez J.M."/>
            <person name="Ryngajllo M."/>
            <person name="Kimura S."/>
            <person name="Kumar R."/>
            <person name="Koenig D."/>
            <person name="Headland L.R."/>
            <person name="Maloof J.N."/>
            <person name="Sinha N."/>
            <person name="van Ham R.C."/>
            <person name="Lankhorst R.K."/>
            <person name="Mao L."/>
            <person name="Vogel A."/>
            <person name="Arsova B."/>
            <person name="Panstruga R."/>
            <person name="Fei Z."/>
            <person name="Rose J.K."/>
            <person name="Zamir D."/>
            <person name="Carrari F."/>
            <person name="Giovannoni J.J."/>
            <person name="Weigel D."/>
            <person name="Usadel B."/>
            <person name="Fernie A.R."/>
        </authorList>
    </citation>
    <scope>NUCLEOTIDE SEQUENCE [LARGE SCALE GENOMIC DNA]</scope>
    <source>
        <strain evidence="2">cv. LA0716</strain>
    </source>
</reference>
<evidence type="ECO:0000313" key="3">
    <source>
        <dbReference type="RefSeq" id="XP_015060228.1"/>
    </source>
</evidence>
<name>A0ABM1FQJ6_SOLPN</name>
<proteinExistence type="predicted"/>
<dbReference type="Proteomes" id="UP000694930">
    <property type="component" value="Chromosome 12"/>
</dbReference>
<evidence type="ECO:0000259" key="1">
    <source>
        <dbReference type="Pfam" id="PF17919"/>
    </source>
</evidence>
<gene>
    <name evidence="3" type="primary">LOC107006106</name>
</gene>
<feature type="domain" description="Reverse transcriptase/retrotransposon-derived protein RNase H-like" evidence="1">
    <location>
        <begin position="103"/>
        <end position="147"/>
    </location>
</feature>
<keyword evidence="2" id="KW-1185">Reference proteome</keyword>
<reference evidence="3" key="2">
    <citation type="submission" date="2025-08" db="UniProtKB">
        <authorList>
            <consortium name="RefSeq"/>
        </authorList>
    </citation>
    <scope>IDENTIFICATION</scope>
</reference>
<organism evidence="2 3">
    <name type="scientific">Solanum pennellii</name>
    <name type="common">Tomato</name>
    <name type="synonym">Lycopersicon pennellii</name>
    <dbReference type="NCBI Taxonomy" id="28526"/>
    <lineage>
        <taxon>Eukaryota</taxon>
        <taxon>Viridiplantae</taxon>
        <taxon>Streptophyta</taxon>
        <taxon>Embryophyta</taxon>
        <taxon>Tracheophyta</taxon>
        <taxon>Spermatophyta</taxon>
        <taxon>Magnoliopsida</taxon>
        <taxon>eudicotyledons</taxon>
        <taxon>Gunneridae</taxon>
        <taxon>Pentapetalae</taxon>
        <taxon>asterids</taxon>
        <taxon>lamiids</taxon>
        <taxon>Solanales</taxon>
        <taxon>Solanaceae</taxon>
        <taxon>Solanoideae</taxon>
        <taxon>Solaneae</taxon>
        <taxon>Solanum</taxon>
        <taxon>Solanum subgen. Lycopersicon</taxon>
    </lineage>
</organism>
<dbReference type="GeneID" id="107006106"/>
<dbReference type="InterPro" id="IPR043502">
    <property type="entry name" value="DNA/RNA_pol_sf"/>
</dbReference>
<sequence>MRAHDKVEVFDIYRALKLPSIYEELSAITVVDKILESQVVLSDDPLESVKLSDEQVDAALKILKHTKKVTGWFLPAIHHGFFKIARPMWSLLEKDVKFNFDAMCMRGFEMLKRNLIQAPILIAPDWELPSELMCDASDVTVGVVLGQ</sequence>